<evidence type="ECO:0000256" key="1">
    <source>
        <dbReference type="SAM" id="MobiDB-lite"/>
    </source>
</evidence>
<dbReference type="EMBL" id="CAMPGE010006710">
    <property type="protein sequence ID" value="CAI2365590.1"/>
    <property type="molecule type" value="Genomic_DNA"/>
</dbReference>
<sequence>MCRILQIEENYNSQKPESERIPSKSSLTLDLQSLSPSKNLCLKLNKFAQKSRSTKRNQPKTNLTKQIQLQKIALKNPKPHQKPTKILCTTLLFNEYIKSPNPQNPSKSSQKHLSNPLTLSQPSSSLIQTRPFHSTHRKPFLPSHSDFSQQTPNKSLVLSVPISLTAHPKISGRRGKWVDGERGEKKCTQCKRGSKQDRTLATSLHDTSLNKDLYNFIFP</sequence>
<evidence type="ECO:0000313" key="3">
    <source>
        <dbReference type="Proteomes" id="UP001295684"/>
    </source>
</evidence>
<keyword evidence="3" id="KW-1185">Reference proteome</keyword>
<dbReference type="AlphaFoldDB" id="A0AAD1XBD5"/>
<feature type="compositionally biased region" description="Low complexity" evidence="1">
    <location>
        <begin position="99"/>
        <end position="108"/>
    </location>
</feature>
<comment type="caution">
    <text evidence="2">The sequence shown here is derived from an EMBL/GenBank/DDBJ whole genome shotgun (WGS) entry which is preliminary data.</text>
</comment>
<dbReference type="Proteomes" id="UP001295684">
    <property type="component" value="Unassembled WGS sequence"/>
</dbReference>
<organism evidence="2 3">
    <name type="scientific">Euplotes crassus</name>
    <dbReference type="NCBI Taxonomy" id="5936"/>
    <lineage>
        <taxon>Eukaryota</taxon>
        <taxon>Sar</taxon>
        <taxon>Alveolata</taxon>
        <taxon>Ciliophora</taxon>
        <taxon>Intramacronucleata</taxon>
        <taxon>Spirotrichea</taxon>
        <taxon>Hypotrichia</taxon>
        <taxon>Euplotida</taxon>
        <taxon>Euplotidae</taxon>
        <taxon>Moneuplotes</taxon>
    </lineage>
</organism>
<accession>A0AAD1XBD5</accession>
<feature type="region of interest" description="Disordered" evidence="1">
    <location>
        <begin position="99"/>
        <end position="123"/>
    </location>
</feature>
<protein>
    <submittedName>
        <fullName evidence="2">Uncharacterized protein</fullName>
    </submittedName>
</protein>
<proteinExistence type="predicted"/>
<evidence type="ECO:0000313" key="2">
    <source>
        <dbReference type="EMBL" id="CAI2365590.1"/>
    </source>
</evidence>
<name>A0AAD1XBD5_EUPCR</name>
<reference evidence="2" key="1">
    <citation type="submission" date="2023-07" db="EMBL/GenBank/DDBJ databases">
        <authorList>
            <consortium name="AG Swart"/>
            <person name="Singh M."/>
            <person name="Singh A."/>
            <person name="Seah K."/>
            <person name="Emmerich C."/>
        </authorList>
    </citation>
    <scope>NUCLEOTIDE SEQUENCE</scope>
    <source>
        <strain evidence="2">DP1</strain>
    </source>
</reference>
<gene>
    <name evidence="2" type="ORF">ECRASSUSDP1_LOCUS6906</name>
</gene>
<feature type="compositionally biased region" description="Polar residues" evidence="1">
    <location>
        <begin position="112"/>
        <end position="123"/>
    </location>
</feature>